<dbReference type="AlphaFoldDB" id="A0A450X7E8"/>
<reference evidence="1" key="1">
    <citation type="submission" date="2019-02" db="EMBL/GenBank/DDBJ databases">
        <authorList>
            <person name="Gruber-Vodicka R. H."/>
            <person name="Seah K. B. B."/>
        </authorList>
    </citation>
    <scope>NUCLEOTIDE SEQUENCE</scope>
    <source>
        <strain evidence="1">BECK_BY7</strain>
    </source>
</reference>
<name>A0A450X7E8_9GAMM</name>
<sequence length="77" mass="8572">MKNRRFILSFMVHTRPEEEPEGIEEILEEAVERIAMDNPGILLNPAPVIGFSGIREHAAGGVCGPIRNHGFHQGLRI</sequence>
<organism evidence="1">
    <name type="scientific">Candidatus Kentrum sp. LFY</name>
    <dbReference type="NCBI Taxonomy" id="2126342"/>
    <lineage>
        <taxon>Bacteria</taxon>
        <taxon>Pseudomonadati</taxon>
        <taxon>Pseudomonadota</taxon>
        <taxon>Gammaproteobacteria</taxon>
        <taxon>Candidatus Kentrum</taxon>
    </lineage>
</organism>
<protein>
    <submittedName>
        <fullName evidence="1">Uncharacterized protein</fullName>
    </submittedName>
</protein>
<gene>
    <name evidence="1" type="ORF">BECKLFY1418C_GA0070996_12182</name>
</gene>
<dbReference type="EMBL" id="CAADFN010000218">
    <property type="protein sequence ID" value="VFK25131.1"/>
    <property type="molecule type" value="Genomic_DNA"/>
</dbReference>
<evidence type="ECO:0000313" key="1">
    <source>
        <dbReference type="EMBL" id="VFK25131.1"/>
    </source>
</evidence>
<accession>A0A450X7E8</accession>
<proteinExistence type="predicted"/>